<reference evidence="2" key="1">
    <citation type="submission" date="2014-09" db="EMBL/GenBank/DDBJ databases">
        <authorList>
            <person name="Magalhaes I.L.F."/>
            <person name="Oliveira U."/>
            <person name="Santos F.R."/>
            <person name="Vidigal T.H.D.A."/>
            <person name="Brescovit A.D."/>
            <person name="Santos A.J."/>
        </authorList>
    </citation>
    <scope>NUCLEOTIDE SEQUENCE</scope>
    <source>
        <tissue evidence="2">Shoot tissue taken approximately 20 cm above the soil surface</tissue>
    </source>
</reference>
<protein>
    <submittedName>
        <fullName evidence="2">Uncharacterized protein</fullName>
    </submittedName>
</protein>
<dbReference type="EMBL" id="GBRH01266872">
    <property type="protein sequence ID" value="JAD31023.1"/>
    <property type="molecule type" value="Transcribed_RNA"/>
</dbReference>
<name>A0A0A8Z008_ARUDO</name>
<sequence>MRTTSPWKSLATKAPPPKIAALRGLPMKSPTDPLSVGQQLHTRFENKNGDRRYLA</sequence>
<dbReference type="AlphaFoldDB" id="A0A0A8Z008"/>
<reference evidence="2" key="2">
    <citation type="journal article" date="2015" name="Data Brief">
        <title>Shoot transcriptome of the giant reed, Arundo donax.</title>
        <authorList>
            <person name="Barrero R.A."/>
            <person name="Guerrero F.D."/>
            <person name="Moolhuijzen P."/>
            <person name="Goolsby J.A."/>
            <person name="Tidwell J."/>
            <person name="Bellgard S.E."/>
            <person name="Bellgard M.I."/>
        </authorList>
    </citation>
    <scope>NUCLEOTIDE SEQUENCE</scope>
    <source>
        <tissue evidence="2">Shoot tissue taken approximately 20 cm above the soil surface</tissue>
    </source>
</reference>
<accession>A0A0A8Z008</accession>
<evidence type="ECO:0000256" key="1">
    <source>
        <dbReference type="SAM" id="MobiDB-lite"/>
    </source>
</evidence>
<organism evidence="2">
    <name type="scientific">Arundo donax</name>
    <name type="common">Giant reed</name>
    <name type="synonym">Donax arundinaceus</name>
    <dbReference type="NCBI Taxonomy" id="35708"/>
    <lineage>
        <taxon>Eukaryota</taxon>
        <taxon>Viridiplantae</taxon>
        <taxon>Streptophyta</taxon>
        <taxon>Embryophyta</taxon>
        <taxon>Tracheophyta</taxon>
        <taxon>Spermatophyta</taxon>
        <taxon>Magnoliopsida</taxon>
        <taxon>Liliopsida</taxon>
        <taxon>Poales</taxon>
        <taxon>Poaceae</taxon>
        <taxon>PACMAD clade</taxon>
        <taxon>Arundinoideae</taxon>
        <taxon>Arundineae</taxon>
        <taxon>Arundo</taxon>
    </lineage>
</organism>
<feature type="region of interest" description="Disordered" evidence="1">
    <location>
        <begin position="1"/>
        <end position="55"/>
    </location>
</feature>
<feature type="compositionally biased region" description="Basic and acidic residues" evidence="1">
    <location>
        <begin position="42"/>
        <end position="55"/>
    </location>
</feature>
<proteinExistence type="predicted"/>
<evidence type="ECO:0000313" key="2">
    <source>
        <dbReference type="EMBL" id="JAD31023.1"/>
    </source>
</evidence>